<dbReference type="Pfam" id="PF01266">
    <property type="entry name" value="DAO"/>
    <property type="match status" value="1"/>
</dbReference>
<comment type="cofactor">
    <cofactor evidence="1">
        <name>FAD</name>
        <dbReference type="ChEBI" id="CHEBI:57692"/>
    </cofactor>
</comment>
<dbReference type="Gene3D" id="3.30.9.10">
    <property type="entry name" value="D-Amino Acid Oxidase, subunit A, domain 2"/>
    <property type="match status" value="1"/>
</dbReference>
<keyword evidence="3" id="KW-0285">Flavoprotein</keyword>
<evidence type="ECO:0000256" key="5">
    <source>
        <dbReference type="ARBA" id="ARBA00023002"/>
    </source>
</evidence>
<evidence type="ECO:0000313" key="8">
    <source>
        <dbReference type="EMBL" id="RIB28964.1"/>
    </source>
</evidence>
<dbReference type="AlphaFoldDB" id="A0A397W2K4"/>
<dbReference type="InterPro" id="IPR006076">
    <property type="entry name" value="FAD-dep_OxRdtase"/>
</dbReference>
<dbReference type="InterPro" id="IPR045170">
    <property type="entry name" value="MTOX"/>
</dbReference>
<evidence type="ECO:0000256" key="4">
    <source>
        <dbReference type="ARBA" id="ARBA00022827"/>
    </source>
</evidence>
<accession>A0A397W2K4</accession>
<keyword evidence="4" id="KW-0274">FAD</keyword>
<dbReference type="Proteomes" id="UP000266673">
    <property type="component" value="Unassembled WGS sequence"/>
</dbReference>
<dbReference type="SUPFAM" id="SSF51905">
    <property type="entry name" value="FAD/NAD(P)-binding domain"/>
    <property type="match status" value="1"/>
</dbReference>
<evidence type="ECO:0000256" key="6">
    <source>
        <dbReference type="SAM" id="MobiDB-lite"/>
    </source>
</evidence>
<dbReference type="InterPro" id="IPR036188">
    <property type="entry name" value="FAD/NAD-bd_sf"/>
</dbReference>
<proteinExistence type="inferred from homology"/>
<dbReference type="STRING" id="44941.A0A397W2K4"/>
<dbReference type="GO" id="GO:0008115">
    <property type="term" value="F:sarcosine oxidase activity"/>
    <property type="evidence" value="ECO:0007669"/>
    <property type="project" value="TreeGrafter"/>
</dbReference>
<reference evidence="8 9" key="1">
    <citation type="submission" date="2018-06" db="EMBL/GenBank/DDBJ databases">
        <title>Comparative genomics reveals the genomic features of Rhizophagus irregularis, R. cerebriforme, R. diaphanum and Gigaspora rosea, and their symbiotic lifestyle signature.</title>
        <authorList>
            <person name="Morin E."/>
            <person name="San Clemente H."/>
            <person name="Chen E.C.H."/>
            <person name="De La Providencia I."/>
            <person name="Hainaut M."/>
            <person name="Kuo A."/>
            <person name="Kohler A."/>
            <person name="Murat C."/>
            <person name="Tang N."/>
            <person name="Roy S."/>
            <person name="Loubradou J."/>
            <person name="Henrissat B."/>
            <person name="Grigoriev I.V."/>
            <person name="Corradi N."/>
            <person name="Roux C."/>
            <person name="Martin F.M."/>
        </authorList>
    </citation>
    <scope>NUCLEOTIDE SEQUENCE [LARGE SCALE GENOMIC DNA]</scope>
    <source>
        <strain evidence="8 9">DAOM 194757</strain>
    </source>
</reference>
<evidence type="ECO:0000256" key="3">
    <source>
        <dbReference type="ARBA" id="ARBA00022630"/>
    </source>
</evidence>
<evidence type="ECO:0000313" key="9">
    <source>
        <dbReference type="Proteomes" id="UP000266673"/>
    </source>
</evidence>
<evidence type="ECO:0000259" key="7">
    <source>
        <dbReference type="Pfam" id="PF01266"/>
    </source>
</evidence>
<dbReference type="PANTHER" id="PTHR10961">
    <property type="entry name" value="PEROXISOMAL SARCOSINE OXIDASE"/>
    <property type="match status" value="1"/>
</dbReference>
<sequence length="434" mass="49742">MFKRTNSELDGLSAVGLSTAYNLGKSCEKSEKVLVLEKFMYFNQAGSSGDFVRMFRTMYSDIDLCKLALKARDLWTELEKEANVELIKMTGLLNFGDPNYQDGPEGNLTKPIEIMNQLNMEYQQLSSTEIMEQYPFRNLPSNFKGVFAKDNGIINVFLTLRILYKLAQKYNVELRENEEVTKLELNKENHSEDHNVIVTTIRKNVINGTQETMTYSAKKVIITAGAYVNNVIKSLNFQIQLCIWEMVFMYFTLDAVSNPPIQVPSMWFNFQDATPDSKSNLFYGFPEVSWGPENQTRIAVDYASRMIYDPNERHIGVSEYEPQITSNWVEKHCIGVQKQPVFQGTCLMPNVHDNNFVLDFAPEKVLGPAHKNIIIFTAGWAFKFVPLLEKCLSQLAINGCTEYDISNYNINRKDVLKNDKDKPPKNPVYKPQPL</sequence>
<feature type="domain" description="FAD dependent oxidoreductase" evidence="7">
    <location>
        <begin position="15"/>
        <end position="393"/>
    </location>
</feature>
<name>A0A397W2K4_9GLOM</name>
<comment type="similarity">
    <text evidence="2">Belongs to the MSOX/MTOX family.</text>
</comment>
<keyword evidence="5" id="KW-0560">Oxidoreductase</keyword>
<gene>
    <name evidence="8" type="ORF">C2G38_2239177</name>
</gene>
<evidence type="ECO:0000256" key="2">
    <source>
        <dbReference type="ARBA" id="ARBA00010989"/>
    </source>
</evidence>
<comment type="caution">
    <text evidence="8">The sequence shown here is derived from an EMBL/GenBank/DDBJ whole genome shotgun (WGS) entry which is preliminary data.</text>
</comment>
<dbReference type="OrthoDB" id="424974at2759"/>
<feature type="compositionally biased region" description="Basic and acidic residues" evidence="6">
    <location>
        <begin position="415"/>
        <end position="424"/>
    </location>
</feature>
<dbReference type="Gene3D" id="3.50.50.60">
    <property type="entry name" value="FAD/NAD(P)-binding domain"/>
    <property type="match status" value="1"/>
</dbReference>
<evidence type="ECO:0000256" key="1">
    <source>
        <dbReference type="ARBA" id="ARBA00001974"/>
    </source>
</evidence>
<feature type="region of interest" description="Disordered" evidence="6">
    <location>
        <begin position="415"/>
        <end position="434"/>
    </location>
</feature>
<dbReference type="EMBL" id="QKWP01000050">
    <property type="protein sequence ID" value="RIB28964.1"/>
    <property type="molecule type" value="Genomic_DNA"/>
</dbReference>
<organism evidence="8 9">
    <name type="scientific">Gigaspora rosea</name>
    <dbReference type="NCBI Taxonomy" id="44941"/>
    <lineage>
        <taxon>Eukaryota</taxon>
        <taxon>Fungi</taxon>
        <taxon>Fungi incertae sedis</taxon>
        <taxon>Mucoromycota</taxon>
        <taxon>Glomeromycotina</taxon>
        <taxon>Glomeromycetes</taxon>
        <taxon>Diversisporales</taxon>
        <taxon>Gigasporaceae</taxon>
        <taxon>Gigaspora</taxon>
    </lineage>
</organism>
<dbReference type="GO" id="GO:0050660">
    <property type="term" value="F:flavin adenine dinucleotide binding"/>
    <property type="evidence" value="ECO:0007669"/>
    <property type="project" value="InterPro"/>
</dbReference>
<dbReference type="PANTHER" id="PTHR10961:SF7">
    <property type="entry name" value="FAD DEPENDENT OXIDOREDUCTASE DOMAIN-CONTAINING PROTEIN"/>
    <property type="match status" value="1"/>
</dbReference>
<protein>
    <submittedName>
        <fullName evidence="8">FAD dependent oxidoreductase</fullName>
    </submittedName>
</protein>
<keyword evidence="9" id="KW-1185">Reference proteome</keyword>